<keyword evidence="1" id="KW-0732">Signal</keyword>
<comment type="caution">
    <text evidence="2">The sequence shown here is derived from an EMBL/GenBank/DDBJ whole genome shotgun (WGS) entry which is preliminary data.</text>
</comment>
<dbReference type="RefSeq" id="WP_058624494.1">
    <property type="nucleotide sequence ID" value="NZ_LDRT01000090.1"/>
</dbReference>
<protein>
    <recommendedName>
        <fullName evidence="4">Secreted protein</fullName>
    </recommendedName>
</protein>
<accession>A0A147EVA5</accession>
<feature type="chain" id="PRO_5007544616" description="Secreted protein" evidence="1">
    <location>
        <begin position="37"/>
        <end position="106"/>
    </location>
</feature>
<evidence type="ECO:0000256" key="1">
    <source>
        <dbReference type="SAM" id="SignalP"/>
    </source>
</evidence>
<evidence type="ECO:0000313" key="2">
    <source>
        <dbReference type="EMBL" id="KTR93265.1"/>
    </source>
</evidence>
<dbReference type="Proteomes" id="UP000075025">
    <property type="component" value="Unassembled WGS sequence"/>
</dbReference>
<reference evidence="2 3" key="1">
    <citation type="journal article" date="2016" name="Front. Microbiol.">
        <title>Genomic Resource of Rice Seed Associated Bacteria.</title>
        <authorList>
            <person name="Midha S."/>
            <person name="Bansal K."/>
            <person name="Sharma S."/>
            <person name="Kumar N."/>
            <person name="Patil P.P."/>
            <person name="Chaudhry V."/>
            <person name="Patil P.B."/>
        </authorList>
    </citation>
    <scope>NUCLEOTIDE SEQUENCE [LARGE SCALE GENOMIC DNA]</scope>
    <source>
        <strain evidence="2 3">NS220</strain>
    </source>
</reference>
<feature type="signal peptide" evidence="1">
    <location>
        <begin position="1"/>
        <end position="36"/>
    </location>
</feature>
<evidence type="ECO:0000313" key="3">
    <source>
        <dbReference type="Proteomes" id="UP000075025"/>
    </source>
</evidence>
<name>A0A147EVA5_MICTE</name>
<gene>
    <name evidence="2" type="ORF">NS220_13160</name>
</gene>
<sequence>MTAIPRFTRSTRSLAVLGTAAAIVVAGFAAPQMASARVVSNPGYTVCVSTTIRNLVSEGSVVRQRGAQGPGYYTVGGHDFLGTDKNVSKSVGLRAPGVWVAVPLCA</sequence>
<dbReference type="PATRIC" id="fig|2033.6.peg.3943"/>
<dbReference type="EMBL" id="LDRT01000090">
    <property type="protein sequence ID" value="KTR93265.1"/>
    <property type="molecule type" value="Genomic_DNA"/>
</dbReference>
<organism evidence="2 3">
    <name type="scientific">Microbacterium testaceum</name>
    <name type="common">Aureobacterium testaceum</name>
    <name type="synonym">Brevibacterium testaceum</name>
    <dbReference type="NCBI Taxonomy" id="2033"/>
    <lineage>
        <taxon>Bacteria</taxon>
        <taxon>Bacillati</taxon>
        <taxon>Actinomycetota</taxon>
        <taxon>Actinomycetes</taxon>
        <taxon>Micrococcales</taxon>
        <taxon>Microbacteriaceae</taxon>
        <taxon>Microbacterium</taxon>
    </lineage>
</organism>
<dbReference type="AlphaFoldDB" id="A0A147EVA5"/>
<proteinExistence type="predicted"/>
<evidence type="ECO:0008006" key="4">
    <source>
        <dbReference type="Google" id="ProtNLM"/>
    </source>
</evidence>